<keyword evidence="2" id="KW-0238">DNA-binding</keyword>
<organism evidence="7">
    <name type="scientific">Fagus sylvatica</name>
    <name type="common">Beechnut</name>
    <dbReference type="NCBI Taxonomy" id="28930"/>
    <lineage>
        <taxon>Eukaryota</taxon>
        <taxon>Viridiplantae</taxon>
        <taxon>Streptophyta</taxon>
        <taxon>Embryophyta</taxon>
        <taxon>Tracheophyta</taxon>
        <taxon>Spermatophyta</taxon>
        <taxon>Magnoliopsida</taxon>
        <taxon>eudicotyledons</taxon>
        <taxon>Gunneridae</taxon>
        <taxon>Pentapetalae</taxon>
        <taxon>rosids</taxon>
        <taxon>fabids</taxon>
        <taxon>Fagales</taxon>
        <taxon>Fagaceae</taxon>
        <taxon>Fagus</taxon>
    </lineage>
</organism>
<comment type="similarity">
    <text evidence="1">Belongs to the helicase family. RecQ subfamily.</text>
</comment>
<dbReference type="GO" id="GO:0043138">
    <property type="term" value="F:3'-5' DNA helicase activity"/>
    <property type="evidence" value="ECO:0007669"/>
    <property type="project" value="UniProtKB-EC"/>
</dbReference>
<dbReference type="SUPFAM" id="SSF52540">
    <property type="entry name" value="P-loop containing nucleoside triphosphate hydrolases"/>
    <property type="match status" value="1"/>
</dbReference>
<dbReference type="PANTHER" id="PTHR13710:SF105">
    <property type="entry name" value="ATP-DEPENDENT DNA HELICASE Q1"/>
    <property type="match status" value="1"/>
</dbReference>
<dbReference type="GO" id="GO:0000724">
    <property type="term" value="P:double-strand break repair via homologous recombination"/>
    <property type="evidence" value="ECO:0007669"/>
    <property type="project" value="TreeGrafter"/>
</dbReference>
<evidence type="ECO:0000256" key="5">
    <source>
        <dbReference type="ARBA" id="ARBA00034808"/>
    </source>
</evidence>
<dbReference type="Gene3D" id="3.40.50.300">
    <property type="entry name" value="P-loop containing nucleotide triphosphate hydrolases"/>
    <property type="match status" value="1"/>
</dbReference>
<evidence type="ECO:0000259" key="6">
    <source>
        <dbReference type="Pfam" id="PF16124"/>
    </source>
</evidence>
<comment type="catalytic activity">
    <reaction evidence="4">
        <text>Couples ATP hydrolysis with the unwinding of duplex DNA by translocating in the 3'-5' direction.</text>
        <dbReference type="EC" id="5.6.2.4"/>
    </reaction>
</comment>
<dbReference type="GO" id="GO:0016592">
    <property type="term" value="C:mediator complex"/>
    <property type="evidence" value="ECO:0007669"/>
    <property type="project" value="TreeGrafter"/>
</dbReference>
<keyword evidence="3" id="KW-0413">Isomerase</keyword>
<evidence type="ECO:0000256" key="4">
    <source>
        <dbReference type="ARBA" id="ARBA00034617"/>
    </source>
</evidence>
<reference evidence="7" key="1">
    <citation type="submission" date="2018-02" db="EMBL/GenBank/DDBJ databases">
        <authorList>
            <person name="Cohen D.B."/>
            <person name="Kent A.D."/>
        </authorList>
    </citation>
    <scope>NUCLEOTIDE SEQUENCE</scope>
</reference>
<gene>
    <name evidence="7" type="ORF">FSB_LOCUS915</name>
</gene>
<dbReference type="InterPro" id="IPR032284">
    <property type="entry name" value="RecQ_Zn-bd"/>
</dbReference>
<evidence type="ECO:0000256" key="1">
    <source>
        <dbReference type="ARBA" id="ARBA00005446"/>
    </source>
</evidence>
<evidence type="ECO:0000256" key="2">
    <source>
        <dbReference type="ARBA" id="ARBA00023125"/>
    </source>
</evidence>
<protein>
    <recommendedName>
        <fullName evidence="5">DNA 3'-5' helicase</fullName>
        <ecNumber evidence="5">5.6.2.4</ecNumber>
    </recommendedName>
</protein>
<dbReference type="GO" id="GO:0005694">
    <property type="term" value="C:chromosome"/>
    <property type="evidence" value="ECO:0007669"/>
    <property type="project" value="TreeGrafter"/>
</dbReference>
<accession>A0A2N9EE84</accession>
<dbReference type="GO" id="GO:0003677">
    <property type="term" value="F:DNA binding"/>
    <property type="evidence" value="ECO:0007669"/>
    <property type="project" value="UniProtKB-KW"/>
</dbReference>
<dbReference type="GO" id="GO:0005737">
    <property type="term" value="C:cytoplasm"/>
    <property type="evidence" value="ECO:0007669"/>
    <property type="project" value="TreeGrafter"/>
</dbReference>
<dbReference type="AlphaFoldDB" id="A0A2N9EE84"/>
<proteinExistence type="inferred from homology"/>
<dbReference type="Pfam" id="PF16124">
    <property type="entry name" value="RecQ_Zn_bind"/>
    <property type="match status" value="1"/>
</dbReference>
<dbReference type="InterPro" id="IPR027417">
    <property type="entry name" value="P-loop_NTPase"/>
</dbReference>
<dbReference type="EC" id="5.6.2.4" evidence="5"/>
<evidence type="ECO:0000256" key="3">
    <source>
        <dbReference type="ARBA" id="ARBA00023235"/>
    </source>
</evidence>
<evidence type="ECO:0000313" key="7">
    <source>
        <dbReference type="EMBL" id="SPC73033.1"/>
    </source>
</evidence>
<dbReference type="GO" id="GO:0009378">
    <property type="term" value="F:four-way junction helicase activity"/>
    <property type="evidence" value="ECO:0007669"/>
    <property type="project" value="TreeGrafter"/>
</dbReference>
<dbReference type="PANTHER" id="PTHR13710">
    <property type="entry name" value="DNA HELICASE RECQ FAMILY MEMBER"/>
    <property type="match status" value="1"/>
</dbReference>
<sequence length="167" mass="19340">METYYQESGRAGRDGLPSECLLYFRPGDVSRQSSMVFYENSGLQNLYDIVRYCQSKRQCRRSAFFRHFAEPLQDCNGMCDNCAFSSEVKEVDVTLTPSHHIFPMTLYLRYYCGAYGMDSRPRGERVPWLEVVESIRGGQGFEVDDFAFDLLYSIFPVEEKHNMVGLN</sequence>
<feature type="domain" description="ATP-dependent DNA helicase RecQ zinc-binding" evidence="6">
    <location>
        <begin position="27"/>
        <end position="82"/>
    </location>
</feature>
<name>A0A2N9EE84_FAGSY</name>
<dbReference type="EMBL" id="OIVN01000036">
    <property type="protein sequence ID" value="SPC73033.1"/>
    <property type="molecule type" value="Genomic_DNA"/>
</dbReference>